<dbReference type="GO" id="GO:0016746">
    <property type="term" value="F:acyltransferase activity"/>
    <property type="evidence" value="ECO:0007669"/>
    <property type="project" value="UniProtKB-KW"/>
</dbReference>
<dbReference type="STRING" id="80876.SAMN05421779_101619"/>
<dbReference type="InterPro" id="IPR002505">
    <property type="entry name" value="PTA_PTB"/>
</dbReference>
<name>A0A1N7IU59_9PROT</name>
<evidence type="ECO:0000259" key="4">
    <source>
        <dbReference type="Pfam" id="PF01575"/>
    </source>
</evidence>
<reference evidence="5 6" key="1">
    <citation type="submission" date="2017-01" db="EMBL/GenBank/DDBJ databases">
        <authorList>
            <person name="Mah S.A."/>
            <person name="Swanson W.J."/>
            <person name="Moy G.W."/>
            <person name="Vacquier V.D."/>
        </authorList>
    </citation>
    <scope>NUCLEOTIDE SEQUENCE [LARGE SCALE GENOMIC DNA]</scope>
    <source>
        <strain evidence="5 6">DSM 11589</strain>
    </source>
</reference>
<keyword evidence="1 5" id="KW-0808">Transferase</keyword>
<evidence type="ECO:0000313" key="6">
    <source>
        <dbReference type="Proteomes" id="UP000185678"/>
    </source>
</evidence>
<dbReference type="Pfam" id="PF01575">
    <property type="entry name" value="MaoC_dehydratas"/>
    <property type="match status" value="1"/>
</dbReference>
<dbReference type="Proteomes" id="UP000185678">
    <property type="component" value="Unassembled WGS sequence"/>
</dbReference>
<dbReference type="Gene3D" id="3.40.718.10">
    <property type="entry name" value="Isopropylmalate Dehydrogenase"/>
    <property type="match status" value="1"/>
</dbReference>
<dbReference type="InterPro" id="IPR029069">
    <property type="entry name" value="HotDog_dom_sf"/>
</dbReference>
<feature type="domain" description="MaoC-like" evidence="4">
    <location>
        <begin position="20"/>
        <end position="115"/>
    </location>
</feature>
<dbReference type="PANTHER" id="PTHR43356:SF2">
    <property type="entry name" value="PHOSPHATE ACETYLTRANSFERASE"/>
    <property type="match status" value="1"/>
</dbReference>
<feature type="domain" description="Phosphate acetyl/butaryl transferase" evidence="3">
    <location>
        <begin position="243"/>
        <end position="454"/>
    </location>
</feature>
<proteinExistence type="predicted"/>
<dbReference type="AlphaFoldDB" id="A0A1N7IU59"/>
<keyword evidence="6" id="KW-1185">Reference proteome</keyword>
<dbReference type="NCBIfam" id="NF008852">
    <property type="entry name" value="PRK11890.1"/>
    <property type="match status" value="1"/>
</dbReference>
<dbReference type="SUPFAM" id="SSF54637">
    <property type="entry name" value="Thioesterase/thiol ester dehydrase-isomerase"/>
    <property type="match status" value="1"/>
</dbReference>
<protein>
    <submittedName>
        <fullName evidence="5">Phosphate acetyltransferase</fullName>
    </submittedName>
</protein>
<organism evidence="5 6">
    <name type="scientific">Insolitispirillum peregrinum</name>
    <dbReference type="NCBI Taxonomy" id="80876"/>
    <lineage>
        <taxon>Bacteria</taxon>
        <taxon>Pseudomonadati</taxon>
        <taxon>Pseudomonadota</taxon>
        <taxon>Alphaproteobacteria</taxon>
        <taxon>Rhodospirillales</taxon>
        <taxon>Novispirillaceae</taxon>
        <taxon>Insolitispirillum</taxon>
    </lineage>
</organism>
<dbReference type="Gene3D" id="3.10.129.10">
    <property type="entry name" value="Hotdog Thioesterase"/>
    <property type="match status" value="1"/>
</dbReference>
<dbReference type="Pfam" id="PF01515">
    <property type="entry name" value="PTA_PTB"/>
    <property type="match status" value="1"/>
</dbReference>
<keyword evidence="2" id="KW-0012">Acyltransferase</keyword>
<dbReference type="PANTHER" id="PTHR43356">
    <property type="entry name" value="PHOSPHATE ACETYLTRANSFERASE"/>
    <property type="match status" value="1"/>
</dbReference>
<evidence type="ECO:0000256" key="1">
    <source>
        <dbReference type="ARBA" id="ARBA00022679"/>
    </source>
</evidence>
<gene>
    <name evidence="5" type="ORF">SAMN05421779_101619</name>
</gene>
<evidence type="ECO:0000259" key="3">
    <source>
        <dbReference type="Pfam" id="PF01515"/>
    </source>
</evidence>
<dbReference type="InterPro" id="IPR050500">
    <property type="entry name" value="Phos_Acetyltrans/Butyryltrans"/>
</dbReference>
<evidence type="ECO:0000313" key="5">
    <source>
        <dbReference type="EMBL" id="SIS40635.1"/>
    </source>
</evidence>
<sequence length="473" mass="50763">MKTIENKTFDELSIGDTATMTRTLTRDDAEMFAVLSSDYNPTHLDDEWASRLLKSQKISGHGMWGGSLFSALLGNELPGPGSVYKKQDLVFHRAIELGDTLTLTLTLKEKDAATQHLVFACEALNQKGELVIEGTAEVLAPTEKVTFDASALPEVHLRHRHHVFENLIAKVKETPSVKVAVCHPCDEVSLGGAVEAARLGMIEPVLVGPSDKIKATAEQYGYDISGYEIVDVEHSHGAAETSVALCRSGVCEALMKGSLHTDELMHEVARRDTGLRTGRRISHIFVMDVPTYPKPLYITDAAINIYPTLEDKVDIAQNCIDLVQVMGVEKPLVAILSAVETVYPKIQSTLDAAALCKMADRGQITGAILDGPLAFDNAISAEAARIKKISSPVAGQADILLVPDLEAGNMLAKQLSYLAEADAAGIVLGARVPIILTSRADSAKARLASCAVAALYAQARRTGQKKLMTGKGA</sequence>
<dbReference type="RefSeq" id="WP_076398691.1">
    <property type="nucleotide sequence ID" value="NZ_FTOA01000001.1"/>
</dbReference>
<dbReference type="SUPFAM" id="SSF53659">
    <property type="entry name" value="Isocitrate/Isopropylmalate dehydrogenase-like"/>
    <property type="match status" value="1"/>
</dbReference>
<dbReference type="InterPro" id="IPR002539">
    <property type="entry name" value="MaoC-like_dom"/>
</dbReference>
<dbReference type="NCBIfam" id="NF006045">
    <property type="entry name" value="PRK08190.1"/>
    <property type="match status" value="1"/>
</dbReference>
<accession>A0A1N7IU59</accession>
<evidence type="ECO:0000256" key="2">
    <source>
        <dbReference type="ARBA" id="ARBA00023315"/>
    </source>
</evidence>
<dbReference type="EMBL" id="FTOA01000001">
    <property type="protein sequence ID" value="SIS40635.1"/>
    <property type="molecule type" value="Genomic_DNA"/>
</dbReference>
<dbReference type="OrthoDB" id="9800237at2"/>
<dbReference type="CDD" id="cd03449">
    <property type="entry name" value="R_hydratase"/>
    <property type="match status" value="1"/>
</dbReference>